<evidence type="ECO:0000256" key="2">
    <source>
        <dbReference type="HAMAP-Rule" id="MF_00048"/>
    </source>
</evidence>
<comment type="similarity">
    <text evidence="1 2">Belongs to the UPF0102 family.</text>
</comment>
<name>A0A2A9HD09_TEPT2</name>
<keyword evidence="3" id="KW-0540">Nuclease</keyword>
<dbReference type="SUPFAM" id="SSF52980">
    <property type="entry name" value="Restriction endonuclease-like"/>
    <property type="match status" value="1"/>
</dbReference>
<dbReference type="PANTHER" id="PTHR34039">
    <property type="entry name" value="UPF0102 PROTEIN YRAN"/>
    <property type="match status" value="1"/>
</dbReference>
<dbReference type="Proteomes" id="UP000223071">
    <property type="component" value="Unassembled WGS sequence"/>
</dbReference>
<accession>A0A2A9HD09</accession>
<evidence type="ECO:0000313" key="4">
    <source>
        <dbReference type="Proteomes" id="UP000223071"/>
    </source>
</evidence>
<keyword evidence="3" id="KW-0255">Endonuclease</keyword>
<protein>
    <recommendedName>
        <fullName evidence="2">UPF0102 protein A9A59_0213</fullName>
    </recommendedName>
</protein>
<keyword evidence="4" id="KW-1185">Reference proteome</keyword>
<sequence>MVTPRRRLGDFGERVAAHRLEAAGLTILARNLRIGPHEIDLLARDGDTTVFVEVRTRRGAPGLAAESIDAAKLERLLAAALAYCEREALDPDTTRIDVVTVDLDAGGRARAIHHFRGVGIPGL</sequence>
<gene>
    <name evidence="3" type="ORF">A9A59_0213</name>
</gene>
<dbReference type="Pfam" id="PF02021">
    <property type="entry name" value="UPF0102"/>
    <property type="match status" value="1"/>
</dbReference>
<dbReference type="HAMAP" id="MF_00048">
    <property type="entry name" value="UPF0102"/>
    <property type="match status" value="1"/>
</dbReference>
<dbReference type="GO" id="GO:0004519">
    <property type="term" value="F:endonuclease activity"/>
    <property type="evidence" value="ECO:0007669"/>
    <property type="project" value="UniProtKB-KW"/>
</dbReference>
<dbReference type="AlphaFoldDB" id="A0A2A9HD09"/>
<dbReference type="InterPro" id="IPR011856">
    <property type="entry name" value="tRNA_endonuc-like_dom_sf"/>
</dbReference>
<evidence type="ECO:0000313" key="3">
    <source>
        <dbReference type="EMBL" id="PFG73020.1"/>
    </source>
</evidence>
<dbReference type="Gene3D" id="3.40.1350.10">
    <property type="match status" value="1"/>
</dbReference>
<proteinExistence type="inferred from homology"/>
<organism evidence="3 4">
    <name type="scientific">Tepidiforma thermophila (strain KCTC 52669 / CGMCC 1.13589 / G233)</name>
    <dbReference type="NCBI Taxonomy" id="2761530"/>
    <lineage>
        <taxon>Bacteria</taxon>
        <taxon>Bacillati</taxon>
        <taxon>Chloroflexota</taxon>
        <taxon>Tepidiformia</taxon>
        <taxon>Tepidiformales</taxon>
        <taxon>Tepidiformaceae</taxon>
        <taxon>Tepidiforma</taxon>
    </lineage>
</organism>
<evidence type="ECO:0000256" key="1">
    <source>
        <dbReference type="ARBA" id="ARBA00006738"/>
    </source>
</evidence>
<dbReference type="GO" id="GO:0003676">
    <property type="term" value="F:nucleic acid binding"/>
    <property type="evidence" value="ECO:0007669"/>
    <property type="project" value="InterPro"/>
</dbReference>
<keyword evidence="3" id="KW-0378">Hydrolase</keyword>
<comment type="caution">
    <text evidence="3">The sequence shown here is derived from an EMBL/GenBank/DDBJ whole genome shotgun (WGS) entry which is preliminary data.</text>
</comment>
<dbReference type="InterPro" id="IPR011335">
    <property type="entry name" value="Restrct_endonuc-II-like"/>
</dbReference>
<dbReference type="InterPro" id="IPR003509">
    <property type="entry name" value="UPF0102_YraN-like"/>
</dbReference>
<dbReference type="EMBL" id="PDJQ01000001">
    <property type="protein sequence ID" value="PFG73020.1"/>
    <property type="molecule type" value="Genomic_DNA"/>
</dbReference>
<dbReference type="PANTHER" id="PTHR34039:SF1">
    <property type="entry name" value="UPF0102 PROTEIN YRAN"/>
    <property type="match status" value="1"/>
</dbReference>
<reference evidence="3 4" key="1">
    <citation type="submission" date="2017-09" db="EMBL/GenBank/DDBJ databases">
        <title>Sequencing the genomes of two abundant thermophiles in Great Basin hot springs: Thermocrinis jamiesonii and novel Chloroflexi Thermoflexus hugenholtzii.</title>
        <authorList>
            <person name="Hedlund B."/>
        </authorList>
    </citation>
    <scope>NUCLEOTIDE SEQUENCE [LARGE SCALE GENOMIC DNA]</scope>
    <source>
        <strain evidence="3 4">G233</strain>
    </source>
</reference>